<protein>
    <submittedName>
        <fullName evidence="3">Intraflagellar transport protein 74</fullName>
    </submittedName>
</protein>
<evidence type="ECO:0000256" key="2">
    <source>
        <dbReference type="SAM" id="MobiDB-lite"/>
    </source>
</evidence>
<dbReference type="Gene3D" id="1.10.287.1490">
    <property type="match status" value="1"/>
</dbReference>
<dbReference type="OMA" id="THAMDPQ"/>
<comment type="caution">
    <text evidence="3">The sequence shown here is derived from an EMBL/GenBank/DDBJ whole genome shotgun (WGS) entry which is preliminary data.</text>
</comment>
<dbReference type="GO" id="GO:0030992">
    <property type="term" value="C:intraciliary transport particle B"/>
    <property type="evidence" value="ECO:0007669"/>
    <property type="project" value="InterPro"/>
</dbReference>
<gene>
    <name evidence="3" type="ORF">Ocin01_07098</name>
</gene>
<dbReference type="GO" id="GO:0035735">
    <property type="term" value="P:intraciliary transport involved in cilium assembly"/>
    <property type="evidence" value="ECO:0007669"/>
    <property type="project" value="TreeGrafter"/>
</dbReference>
<keyword evidence="1" id="KW-0175">Coiled coil</keyword>
<dbReference type="EMBL" id="LJIJ01000270">
    <property type="protein sequence ID" value="ODM99578.1"/>
    <property type="molecule type" value="Genomic_DNA"/>
</dbReference>
<evidence type="ECO:0000313" key="3">
    <source>
        <dbReference type="EMBL" id="ODM99578.1"/>
    </source>
</evidence>
<proteinExistence type="predicted"/>
<keyword evidence="3" id="KW-0969">Cilium</keyword>
<dbReference type="OrthoDB" id="444379at2759"/>
<sequence>MDESRPETSNPSPKVLNGGGGDSTRPPSRMMSAAQRPSSRRRFGEAMTARQRPESRMSSLGGGVGDVQTRPASRVARLQSAMRPGSSLRQGSALRTATASARPPSGITGGALPIHAAVNVVDRPVTQQGVSGLRTARTSYGNRRMVHDKTYFLGILHTKMSEINSEISKLSSQIESLAKEQSTYIAYETRVKEKAAELQELHGELTDYNILADMMASDKDKSFLEDELRSLKRENEDDSARIESIYNRRRESEKVVADLEQKIDDERNKAQRLIESLSPNLRDRYDTFQKLNIQLQSDMEGLQYQLDELNSRKSELYDKVSRSELKKKAAELEEELLEAEEKRDNLSREAESQESPEEERERLLNQVKVDNAEIGTLERQISETNDLIRQIQDEIQNMDQEIEENDSDRQQKFRELRKREQDMEEFMQAFDENKGKEMDNLARIEAEILSCMEKISRNVHLAATLPEAGQTFMELREDLEFKEEEFDKARYTTEMIEYRNETLKKQLDNFENLEEKMKLELQSLHEKIQMMQNEIRKFEDVEVVRSEGSERNRKLQKELVSLEQRSKKFSDALRAVSQEHGKLKSDIENNEVHRQLSGLEKKWAMLEESNYSVSSFLKAKKAETDYESLKTQAMSVLKELNGMLQIK</sequence>
<feature type="compositionally biased region" description="Basic and acidic residues" evidence="2">
    <location>
        <begin position="339"/>
        <end position="351"/>
    </location>
</feature>
<accession>A0A1D2N2T7</accession>
<dbReference type="AlphaFoldDB" id="A0A1D2N2T7"/>
<dbReference type="InterPro" id="IPR029602">
    <property type="entry name" value="IFT74"/>
</dbReference>
<dbReference type="Proteomes" id="UP000094527">
    <property type="component" value="Unassembled WGS sequence"/>
</dbReference>
<organism evidence="3 4">
    <name type="scientific">Orchesella cincta</name>
    <name type="common">Springtail</name>
    <name type="synonym">Podura cincta</name>
    <dbReference type="NCBI Taxonomy" id="48709"/>
    <lineage>
        <taxon>Eukaryota</taxon>
        <taxon>Metazoa</taxon>
        <taxon>Ecdysozoa</taxon>
        <taxon>Arthropoda</taxon>
        <taxon>Hexapoda</taxon>
        <taxon>Collembola</taxon>
        <taxon>Entomobryomorpha</taxon>
        <taxon>Entomobryoidea</taxon>
        <taxon>Orchesellidae</taxon>
        <taxon>Orchesellinae</taxon>
        <taxon>Orchesella</taxon>
    </lineage>
</organism>
<evidence type="ECO:0000256" key="1">
    <source>
        <dbReference type="SAM" id="Coils"/>
    </source>
</evidence>
<keyword evidence="3" id="KW-0282">Flagellum</keyword>
<dbReference type="GO" id="GO:0048487">
    <property type="term" value="F:beta-tubulin binding"/>
    <property type="evidence" value="ECO:0007669"/>
    <property type="project" value="InterPro"/>
</dbReference>
<feature type="compositionally biased region" description="Polar residues" evidence="2">
    <location>
        <begin position="87"/>
        <end position="99"/>
    </location>
</feature>
<name>A0A1D2N2T7_ORCCI</name>
<evidence type="ECO:0000313" key="4">
    <source>
        <dbReference type="Proteomes" id="UP000094527"/>
    </source>
</evidence>
<feature type="coiled-coil region" evidence="1">
    <location>
        <begin position="500"/>
        <end position="572"/>
    </location>
</feature>
<keyword evidence="3" id="KW-0966">Cell projection</keyword>
<dbReference type="PANTHER" id="PTHR31432:SF0">
    <property type="entry name" value="INTRAFLAGELLAR TRANSPORT PROTEIN 74 HOMOLOG"/>
    <property type="match status" value="1"/>
</dbReference>
<feature type="region of interest" description="Disordered" evidence="2">
    <location>
        <begin position="336"/>
        <end position="361"/>
    </location>
</feature>
<feature type="region of interest" description="Disordered" evidence="2">
    <location>
        <begin position="1"/>
        <end position="108"/>
    </location>
</feature>
<dbReference type="GO" id="GO:0005929">
    <property type="term" value="C:cilium"/>
    <property type="evidence" value="ECO:0007669"/>
    <property type="project" value="TreeGrafter"/>
</dbReference>
<keyword evidence="4" id="KW-1185">Reference proteome</keyword>
<reference evidence="3 4" key="1">
    <citation type="journal article" date="2016" name="Genome Biol. Evol.">
        <title>Gene Family Evolution Reflects Adaptation to Soil Environmental Stressors in the Genome of the Collembolan Orchesella cincta.</title>
        <authorList>
            <person name="Faddeeva-Vakhrusheva A."/>
            <person name="Derks M.F."/>
            <person name="Anvar S.Y."/>
            <person name="Agamennone V."/>
            <person name="Suring W."/>
            <person name="Smit S."/>
            <person name="van Straalen N.M."/>
            <person name="Roelofs D."/>
        </authorList>
    </citation>
    <scope>NUCLEOTIDE SEQUENCE [LARGE SCALE GENOMIC DNA]</scope>
    <source>
        <tissue evidence="3">Mixed pool</tissue>
    </source>
</reference>
<dbReference type="PANTHER" id="PTHR31432">
    <property type="entry name" value="INTRAFLAGELLAR TRANSPORT PROTEIN 74 HOMOLOG"/>
    <property type="match status" value="1"/>
</dbReference>
<dbReference type="STRING" id="48709.A0A1D2N2T7"/>